<protein>
    <submittedName>
        <fullName evidence="2">Uncharacterized protein</fullName>
    </submittedName>
</protein>
<feature type="transmembrane region" description="Helical" evidence="1">
    <location>
        <begin position="48"/>
        <end position="71"/>
    </location>
</feature>
<name>A0A0A8YJ21_ARUDO</name>
<evidence type="ECO:0000256" key="1">
    <source>
        <dbReference type="SAM" id="Phobius"/>
    </source>
</evidence>
<dbReference type="EMBL" id="GBRH01272335">
    <property type="protein sequence ID" value="JAD25560.1"/>
    <property type="molecule type" value="Transcribed_RNA"/>
</dbReference>
<dbReference type="AlphaFoldDB" id="A0A0A8YJ21"/>
<keyword evidence="1" id="KW-0472">Membrane</keyword>
<accession>A0A0A8YJ21</accession>
<keyword evidence="1" id="KW-1133">Transmembrane helix</keyword>
<proteinExistence type="predicted"/>
<evidence type="ECO:0000313" key="2">
    <source>
        <dbReference type="EMBL" id="JAD25560.1"/>
    </source>
</evidence>
<keyword evidence="1" id="KW-0812">Transmembrane</keyword>
<reference evidence="2" key="2">
    <citation type="journal article" date="2015" name="Data Brief">
        <title>Shoot transcriptome of the giant reed, Arundo donax.</title>
        <authorList>
            <person name="Barrero R.A."/>
            <person name="Guerrero F.D."/>
            <person name="Moolhuijzen P."/>
            <person name="Goolsby J.A."/>
            <person name="Tidwell J."/>
            <person name="Bellgard S.E."/>
            <person name="Bellgard M.I."/>
        </authorList>
    </citation>
    <scope>NUCLEOTIDE SEQUENCE</scope>
    <source>
        <tissue evidence="2">Shoot tissue taken approximately 20 cm above the soil surface</tissue>
    </source>
</reference>
<reference evidence="2" key="1">
    <citation type="submission" date="2014-09" db="EMBL/GenBank/DDBJ databases">
        <authorList>
            <person name="Magalhaes I.L.F."/>
            <person name="Oliveira U."/>
            <person name="Santos F.R."/>
            <person name="Vidigal T.H.D.A."/>
            <person name="Brescovit A.D."/>
            <person name="Santos A.J."/>
        </authorList>
    </citation>
    <scope>NUCLEOTIDE SEQUENCE</scope>
    <source>
        <tissue evidence="2">Shoot tissue taken approximately 20 cm above the soil surface</tissue>
    </source>
</reference>
<sequence>MLRHWREIILFLPVLQLHKFQVMAHSDWALDGLHILGFRFRFQIQDVLALSFLVCLPLFHLLVRTAVWWHIMQKNQASNWLLAL</sequence>
<organism evidence="2">
    <name type="scientific">Arundo donax</name>
    <name type="common">Giant reed</name>
    <name type="synonym">Donax arundinaceus</name>
    <dbReference type="NCBI Taxonomy" id="35708"/>
    <lineage>
        <taxon>Eukaryota</taxon>
        <taxon>Viridiplantae</taxon>
        <taxon>Streptophyta</taxon>
        <taxon>Embryophyta</taxon>
        <taxon>Tracheophyta</taxon>
        <taxon>Spermatophyta</taxon>
        <taxon>Magnoliopsida</taxon>
        <taxon>Liliopsida</taxon>
        <taxon>Poales</taxon>
        <taxon>Poaceae</taxon>
        <taxon>PACMAD clade</taxon>
        <taxon>Arundinoideae</taxon>
        <taxon>Arundineae</taxon>
        <taxon>Arundo</taxon>
    </lineage>
</organism>